<protein>
    <submittedName>
        <fullName evidence="2">Uncharacterized protein</fullName>
    </submittedName>
</protein>
<feature type="chain" id="PRO_5040915249" evidence="1">
    <location>
        <begin position="23"/>
        <end position="271"/>
    </location>
</feature>
<proteinExistence type="predicted"/>
<accession>A0A9X1NNY6</accession>
<gene>
    <name evidence="2" type="ORF">LR394_40800</name>
</gene>
<evidence type="ECO:0000256" key="1">
    <source>
        <dbReference type="SAM" id="SignalP"/>
    </source>
</evidence>
<keyword evidence="1" id="KW-0732">Signal</keyword>
<name>A0A9X1NNY6_9ACTN</name>
<dbReference type="AlphaFoldDB" id="A0A9X1NNY6"/>
<comment type="caution">
    <text evidence="2">The sequence shown here is derived from an EMBL/GenBank/DDBJ whole genome shotgun (WGS) entry which is preliminary data.</text>
</comment>
<dbReference type="RefSeq" id="WP_231450099.1">
    <property type="nucleotide sequence ID" value="NZ_JAJOMB010000055.1"/>
</dbReference>
<evidence type="ECO:0000313" key="2">
    <source>
        <dbReference type="EMBL" id="MCD5317249.1"/>
    </source>
</evidence>
<feature type="signal peptide" evidence="1">
    <location>
        <begin position="1"/>
        <end position="22"/>
    </location>
</feature>
<organism evidence="2 3">
    <name type="scientific">Kineosporia babensis</name>
    <dbReference type="NCBI Taxonomy" id="499548"/>
    <lineage>
        <taxon>Bacteria</taxon>
        <taxon>Bacillati</taxon>
        <taxon>Actinomycetota</taxon>
        <taxon>Actinomycetes</taxon>
        <taxon>Kineosporiales</taxon>
        <taxon>Kineosporiaceae</taxon>
        <taxon>Kineosporia</taxon>
    </lineage>
</organism>
<dbReference type="Proteomes" id="UP001138997">
    <property type="component" value="Unassembled WGS sequence"/>
</dbReference>
<reference evidence="2" key="1">
    <citation type="submission" date="2021-11" db="EMBL/GenBank/DDBJ databases">
        <title>Streptomyces corallinus and Kineosporia corallina sp. nov., two new coral-derived marine actinobacteria.</title>
        <authorList>
            <person name="Buangrab K."/>
            <person name="Sutthacheep M."/>
            <person name="Yeemin T."/>
            <person name="Harunari E."/>
            <person name="Igarashi Y."/>
            <person name="Sripreechasak P."/>
            <person name="Kanchanasin P."/>
            <person name="Tanasupawat S."/>
            <person name="Phongsopitanun W."/>
        </authorList>
    </citation>
    <scope>NUCLEOTIDE SEQUENCE</scope>
    <source>
        <strain evidence="2">JCM 31032</strain>
    </source>
</reference>
<evidence type="ECO:0000313" key="3">
    <source>
        <dbReference type="Proteomes" id="UP001138997"/>
    </source>
</evidence>
<sequence length="271" mass="30005">MKTLRLGLGSVLLCLGILTAGAAPASAVPTPGLGTGEIVSPVVVRPKMKVPLVIGLGNTERTGVRVRVQFHGRCWTRDSKFVKFKRPAVTVNVPPDLSRPPGAKILRKVKGKLKIPASCAAQEDTPGIPTWDGYFAADFGVAGQRVQGTFSSFFWIGKPFTRNNIRYNLGLKTRKPPKTSQAHHTLPQKFRSKFESLNLDIDDPGQMRWWCSKKGVNTNHQSQARSYNARWSEWFATHPKATRKQVLTFRDSIQGLYIYACPGVSNYPGFP</sequence>
<dbReference type="EMBL" id="JAJOMB010000055">
    <property type="protein sequence ID" value="MCD5317249.1"/>
    <property type="molecule type" value="Genomic_DNA"/>
</dbReference>
<keyword evidence="3" id="KW-1185">Reference proteome</keyword>